<organism evidence="1 2">
    <name type="scientific">Thermobifida halotolerans</name>
    <dbReference type="NCBI Taxonomy" id="483545"/>
    <lineage>
        <taxon>Bacteria</taxon>
        <taxon>Bacillati</taxon>
        <taxon>Actinomycetota</taxon>
        <taxon>Actinomycetes</taxon>
        <taxon>Streptosporangiales</taxon>
        <taxon>Nocardiopsidaceae</taxon>
        <taxon>Thermobifida</taxon>
    </lineage>
</organism>
<dbReference type="InterPro" id="IPR009057">
    <property type="entry name" value="Homeodomain-like_sf"/>
</dbReference>
<evidence type="ECO:0000313" key="2">
    <source>
        <dbReference type="Proteomes" id="UP000265719"/>
    </source>
</evidence>
<keyword evidence="2" id="KW-1185">Reference proteome</keyword>
<reference evidence="1" key="1">
    <citation type="submission" date="2020-10" db="EMBL/GenBank/DDBJ databases">
        <title>De novo genome project of the cellulose decomposer Thermobifida halotolerans type strain.</title>
        <authorList>
            <person name="Nagy I."/>
            <person name="Horvath B."/>
            <person name="Kukolya J."/>
            <person name="Nagy I."/>
            <person name="Orsini M."/>
        </authorList>
    </citation>
    <scope>NUCLEOTIDE SEQUENCE</scope>
    <source>
        <strain evidence="1">DSM 44931</strain>
    </source>
</reference>
<dbReference type="Proteomes" id="UP000265719">
    <property type="component" value="Chromosome"/>
</dbReference>
<dbReference type="InterPro" id="IPR036388">
    <property type="entry name" value="WH-like_DNA-bd_sf"/>
</dbReference>
<name>A0AA97M0V3_9ACTN</name>
<accession>A0AA97M0V3</accession>
<proteinExistence type="predicted"/>
<dbReference type="Gene3D" id="1.10.10.10">
    <property type="entry name" value="Winged helix-like DNA-binding domain superfamily/Winged helix DNA-binding domain"/>
    <property type="match status" value="1"/>
</dbReference>
<dbReference type="SUPFAM" id="SSF46689">
    <property type="entry name" value="Homeodomain-like"/>
    <property type="match status" value="1"/>
</dbReference>
<sequence length="67" mass="7620">MDINRETLRTWVARAEVDAGNRPGTTTDQAHYITEFEREVRELRRANAIPKSASAFLAAGLDRPHIR</sequence>
<dbReference type="KEGG" id="thao:NI17_009585"/>
<protein>
    <recommendedName>
        <fullName evidence="3">Transposase</fullName>
    </recommendedName>
</protein>
<dbReference type="AlphaFoldDB" id="A0AA97M0V3"/>
<dbReference type="EMBL" id="CP063196">
    <property type="protein sequence ID" value="UOE21345.1"/>
    <property type="molecule type" value="Genomic_DNA"/>
</dbReference>
<evidence type="ECO:0000313" key="1">
    <source>
        <dbReference type="EMBL" id="UOE21345.1"/>
    </source>
</evidence>
<gene>
    <name evidence="1" type="ORF">NI17_009585</name>
</gene>
<evidence type="ECO:0008006" key="3">
    <source>
        <dbReference type="Google" id="ProtNLM"/>
    </source>
</evidence>